<evidence type="ECO:0000256" key="1">
    <source>
        <dbReference type="ARBA" id="ARBA00023015"/>
    </source>
</evidence>
<comment type="caution">
    <text evidence="4">The sequence shown here is derived from an EMBL/GenBank/DDBJ whole genome shotgun (WGS) entry which is preliminary data.</text>
</comment>
<organism evidence="4 5">
    <name type="scientific">Mycolicibacterium murale</name>
    <dbReference type="NCBI Taxonomy" id="182220"/>
    <lineage>
        <taxon>Bacteria</taxon>
        <taxon>Bacillati</taxon>
        <taxon>Actinomycetota</taxon>
        <taxon>Actinomycetes</taxon>
        <taxon>Mycobacteriales</taxon>
        <taxon>Mycobacteriaceae</taxon>
        <taxon>Mycolicibacterium</taxon>
    </lineage>
</organism>
<accession>A0A7I9WRH9</accession>
<dbReference type="Pfam" id="PF13305">
    <property type="entry name" value="TetR_C_33"/>
    <property type="match status" value="1"/>
</dbReference>
<name>A0A7I9WRH9_9MYCO</name>
<reference evidence="4 5" key="1">
    <citation type="journal article" date="2019" name="Emerg. Microbes Infect.">
        <title>Comprehensive subspecies identification of 175 nontuberculous mycobacteria species based on 7547 genomic profiles.</title>
        <authorList>
            <person name="Matsumoto Y."/>
            <person name="Kinjo T."/>
            <person name="Motooka D."/>
            <person name="Nabeya D."/>
            <person name="Jung N."/>
            <person name="Uechi K."/>
            <person name="Horii T."/>
            <person name="Iida T."/>
            <person name="Fujita J."/>
            <person name="Nakamura S."/>
        </authorList>
    </citation>
    <scope>NUCLEOTIDE SEQUENCE [LARGE SCALE GENOMIC DNA]</scope>
    <source>
        <strain evidence="4 5">JCM 13392</strain>
    </source>
</reference>
<protein>
    <recommendedName>
        <fullName evidence="3">HTH-type transcriptional regulator MT1864/Rv1816-like C-terminal domain-containing protein</fullName>
    </recommendedName>
</protein>
<dbReference type="Gene3D" id="1.10.357.10">
    <property type="entry name" value="Tetracycline Repressor, domain 2"/>
    <property type="match status" value="1"/>
</dbReference>
<evidence type="ECO:0000259" key="3">
    <source>
        <dbReference type="Pfam" id="PF13305"/>
    </source>
</evidence>
<sequence>MRSGAAAMFDKGAEAFEILVEAVAQTYGGTADSAHTDATLLWMGLHGYVSLRASTPGFSWFADAEGICRELVDRVTVNAQMRRG</sequence>
<dbReference type="AlphaFoldDB" id="A0A7I9WRH9"/>
<evidence type="ECO:0000256" key="2">
    <source>
        <dbReference type="ARBA" id="ARBA00023163"/>
    </source>
</evidence>
<feature type="domain" description="HTH-type transcriptional regulator MT1864/Rv1816-like C-terminal" evidence="3">
    <location>
        <begin position="10"/>
        <end position="74"/>
    </location>
</feature>
<proteinExistence type="predicted"/>
<evidence type="ECO:0000313" key="4">
    <source>
        <dbReference type="EMBL" id="GFG59777.1"/>
    </source>
</evidence>
<gene>
    <name evidence="4" type="ORF">MMUR_39130</name>
</gene>
<dbReference type="Proteomes" id="UP000465241">
    <property type="component" value="Unassembled WGS sequence"/>
</dbReference>
<evidence type="ECO:0000313" key="5">
    <source>
        <dbReference type="Proteomes" id="UP000465241"/>
    </source>
</evidence>
<keyword evidence="2" id="KW-0804">Transcription</keyword>
<keyword evidence="1" id="KW-0805">Transcription regulation</keyword>
<dbReference type="EMBL" id="BLKT01000003">
    <property type="protein sequence ID" value="GFG59777.1"/>
    <property type="molecule type" value="Genomic_DNA"/>
</dbReference>
<dbReference type="InterPro" id="IPR025996">
    <property type="entry name" value="MT1864/Rv1816-like_C"/>
</dbReference>
<keyword evidence="5" id="KW-1185">Reference proteome</keyword>